<dbReference type="EMBL" id="SNRW01007777">
    <property type="protein sequence ID" value="KAA6380652.1"/>
    <property type="molecule type" value="Genomic_DNA"/>
</dbReference>
<evidence type="ECO:0000256" key="1">
    <source>
        <dbReference type="SAM" id="Coils"/>
    </source>
</evidence>
<sequence length="107" mass="13130">KKMKLSQRKKMLRSQIQHQKLKLSQKLKLNQSRKLNQSQRKKLLKKKWIKMNLRKKKLRKMNQNQNKKVKRKENENTDFLSEIYTSLVIIMVFCNVIQQIERAHELK</sequence>
<evidence type="ECO:0000313" key="2">
    <source>
        <dbReference type="EMBL" id="KAA6380652.1"/>
    </source>
</evidence>
<dbReference type="Proteomes" id="UP000324800">
    <property type="component" value="Unassembled WGS sequence"/>
</dbReference>
<name>A0A5J4VDW7_9EUKA</name>
<gene>
    <name evidence="2" type="ORF">EZS28_023819</name>
</gene>
<proteinExistence type="predicted"/>
<feature type="coiled-coil region" evidence="1">
    <location>
        <begin position="55"/>
        <end position="82"/>
    </location>
</feature>
<accession>A0A5J4VDW7</accession>
<dbReference type="AlphaFoldDB" id="A0A5J4VDW7"/>
<reference evidence="2 3" key="1">
    <citation type="submission" date="2019-03" db="EMBL/GenBank/DDBJ databases">
        <title>Single cell metagenomics reveals metabolic interactions within the superorganism composed of flagellate Streblomastix strix and complex community of Bacteroidetes bacteria on its surface.</title>
        <authorList>
            <person name="Treitli S.C."/>
            <person name="Kolisko M."/>
            <person name="Husnik F."/>
            <person name="Keeling P."/>
            <person name="Hampl V."/>
        </authorList>
    </citation>
    <scope>NUCLEOTIDE SEQUENCE [LARGE SCALE GENOMIC DNA]</scope>
    <source>
        <strain evidence="2">ST1C</strain>
    </source>
</reference>
<feature type="non-terminal residue" evidence="2">
    <location>
        <position position="1"/>
    </location>
</feature>
<comment type="caution">
    <text evidence="2">The sequence shown here is derived from an EMBL/GenBank/DDBJ whole genome shotgun (WGS) entry which is preliminary data.</text>
</comment>
<protein>
    <submittedName>
        <fullName evidence="2">Uncharacterized protein</fullName>
    </submittedName>
</protein>
<keyword evidence="1" id="KW-0175">Coiled coil</keyword>
<organism evidence="2 3">
    <name type="scientific">Streblomastix strix</name>
    <dbReference type="NCBI Taxonomy" id="222440"/>
    <lineage>
        <taxon>Eukaryota</taxon>
        <taxon>Metamonada</taxon>
        <taxon>Preaxostyla</taxon>
        <taxon>Oxymonadida</taxon>
        <taxon>Streblomastigidae</taxon>
        <taxon>Streblomastix</taxon>
    </lineage>
</organism>
<feature type="non-terminal residue" evidence="2">
    <location>
        <position position="107"/>
    </location>
</feature>
<evidence type="ECO:0000313" key="3">
    <source>
        <dbReference type="Proteomes" id="UP000324800"/>
    </source>
</evidence>